<dbReference type="Proteomes" id="UP000217448">
    <property type="component" value="Unassembled WGS sequence"/>
</dbReference>
<keyword evidence="11 14" id="KW-0418">Kinase</keyword>
<dbReference type="GO" id="GO:0008820">
    <property type="term" value="F:cobinamide phosphate guanylyltransferase activity"/>
    <property type="evidence" value="ECO:0007669"/>
    <property type="project" value="UniProtKB-UniRule"/>
</dbReference>
<dbReference type="CDD" id="cd00544">
    <property type="entry name" value="CobU"/>
    <property type="match status" value="1"/>
</dbReference>
<evidence type="ECO:0000256" key="6">
    <source>
        <dbReference type="ARBA" id="ARBA00005159"/>
    </source>
</evidence>
<dbReference type="Gene3D" id="3.40.50.300">
    <property type="entry name" value="P-loop containing nucleotide triphosphate hydrolases"/>
    <property type="match status" value="1"/>
</dbReference>
<protein>
    <recommendedName>
        <fullName evidence="14">Bifunctional adenosylcobalamin biosynthesis protein</fullName>
        <ecNumber evidence="14">2.7.1.156</ecNumber>
        <ecNumber evidence="14">2.7.7.62</ecNumber>
    </recommendedName>
</protein>
<keyword evidence="12 14" id="KW-0067">ATP-binding</keyword>
<evidence type="ECO:0000256" key="11">
    <source>
        <dbReference type="ARBA" id="ARBA00022777"/>
    </source>
</evidence>
<comment type="function">
    <text evidence="4 14">Catalyzes ATP-dependent phosphorylation of adenosylcobinamide and addition of GMP to adenosylcobinamide phosphate.</text>
</comment>
<dbReference type="UniPathway" id="UPA00148">
    <property type="reaction ID" value="UER00236"/>
</dbReference>
<evidence type="ECO:0000256" key="13">
    <source>
        <dbReference type="ARBA" id="ARBA00023134"/>
    </source>
</evidence>
<keyword evidence="10 14" id="KW-0547">Nucleotide-binding</keyword>
<accession>A0A2A3JN44</accession>
<evidence type="ECO:0000256" key="4">
    <source>
        <dbReference type="ARBA" id="ARBA00003889"/>
    </source>
</evidence>
<evidence type="ECO:0000256" key="9">
    <source>
        <dbReference type="ARBA" id="ARBA00022679"/>
    </source>
</evidence>
<keyword evidence="9 14" id="KW-0808">Transferase</keyword>
<evidence type="ECO:0000256" key="7">
    <source>
        <dbReference type="ARBA" id="ARBA00007490"/>
    </source>
</evidence>
<dbReference type="EC" id="2.7.1.156" evidence="14"/>
<feature type="binding site" evidence="16">
    <location>
        <position position="85"/>
    </location>
    <ligand>
        <name>GTP</name>
        <dbReference type="ChEBI" id="CHEBI:37565"/>
    </ligand>
</feature>
<evidence type="ECO:0000256" key="16">
    <source>
        <dbReference type="PIRSR" id="PIRSR006135-2"/>
    </source>
</evidence>
<evidence type="ECO:0000313" key="17">
    <source>
        <dbReference type="EMBL" id="MCT4373579.1"/>
    </source>
</evidence>
<comment type="catalytic activity">
    <reaction evidence="1 14">
        <text>adenosylcob(III)inamide + ATP = adenosylcob(III)inamide phosphate + ADP + H(+)</text>
        <dbReference type="Rhea" id="RHEA:15769"/>
        <dbReference type="ChEBI" id="CHEBI:2480"/>
        <dbReference type="ChEBI" id="CHEBI:15378"/>
        <dbReference type="ChEBI" id="CHEBI:30616"/>
        <dbReference type="ChEBI" id="CHEBI:58502"/>
        <dbReference type="ChEBI" id="CHEBI:456216"/>
        <dbReference type="EC" id="2.7.1.156"/>
    </reaction>
</comment>
<evidence type="ECO:0000256" key="10">
    <source>
        <dbReference type="ARBA" id="ARBA00022741"/>
    </source>
</evidence>
<dbReference type="PANTHER" id="PTHR34848">
    <property type="match status" value="1"/>
</dbReference>
<dbReference type="AlphaFoldDB" id="A0A2A3JN44"/>
<dbReference type="OrthoDB" id="9788370at2"/>
<evidence type="ECO:0000256" key="2">
    <source>
        <dbReference type="ARBA" id="ARBA00000711"/>
    </source>
</evidence>
<dbReference type="PIRSF" id="PIRSF006135">
    <property type="entry name" value="CobU"/>
    <property type="match status" value="1"/>
</dbReference>
<keyword evidence="8 14" id="KW-0169">Cobalamin biosynthesis</keyword>
<dbReference type="SUPFAM" id="SSF52540">
    <property type="entry name" value="P-loop containing nucleoside triphosphate hydrolases"/>
    <property type="match status" value="1"/>
</dbReference>
<feature type="binding site" evidence="16">
    <location>
        <begin position="34"/>
        <end position="36"/>
    </location>
    <ligand>
        <name>GTP</name>
        <dbReference type="ChEBI" id="CHEBI:37565"/>
    </ligand>
</feature>
<feature type="active site" description="GMP-histidine intermediate" evidence="15">
    <location>
        <position position="52"/>
    </location>
</feature>
<comment type="catalytic activity">
    <reaction evidence="3">
        <text>adenosylcob(III)inamide + GTP = adenosylcob(III)inamide phosphate + GDP + H(+)</text>
        <dbReference type="Rhea" id="RHEA:15765"/>
        <dbReference type="ChEBI" id="CHEBI:2480"/>
        <dbReference type="ChEBI" id="CHEBI:15378"/>
        <dbReference type="ChEBI" id="CHEBI:37565"/>
        <dbReference type="ChEBI" id="CHEBI:58189"/>
        <dbReference type="ChEBI" id="CHEBI:58502"/>
        <dbReference type="EC" id="2.7.1.156"/>
    </reaction>
</comment>
<name>A0A2A3JN44_9RHOB</name>
<reference evidence="19" key="2">
    <citation type="submission" date="2023-07" db="EMBL/GenBank/DDBJ databases">
        <title>Yangia mangrovi SAOS 153D genome.</title>
        <authorList>
            <person name="Verma A."/>
            <person name="Pal Y."/>
            <person name="Sundharam S."/>
            <person name="Bisht B."/>
            <person name="Srinivasan K."/>
        </authorList>
    </citation>
    <scope>NUCLEOTIDE SEQUENCE [LARGE SCALE GENOMIC DNA]</scope>
    <source>
        <strain evidence="19">SAOS 153D</strain>
    </source>
</reference>
<keyword evidence="13 14" id="KW-0342">GTP-binding</keyword>
<gene>
    <name evidence="17" type="primary">cobU</name>
    <name evidence="17" type="ORF">CLG85_026090</name>
    <name evidence="18" type="ORF">CLG85_24915</name>
</gene>
<reference evidence="17" key="3">
    <citation type="submission" date="2024-05" db="EMBL/GenBank/DDBJ databases">
        <title>Yangia mangrovi SAOS 153D genome.</title>
        <authorList>
            <person name="Verma A."/>
            <person name="Pal Y."/>
            <person name="Sundharam S."/>
            <person name="Bisht B."/>
            <person name="Srinivasan K."/>
        </authorList>
    </citation>
    <scope>NUCLEOTIDE SEQUENCE</scope>
    <source>
        <strain evidence="17">SAOS 153D</strain>
    </source>
</reference>
<dbReference type="InterPro" id="IPR027417">
    <property type="entry name" value="P-loop_NTPase"/>
</dbReference>
<comment type="pathway">
    <text evidence="5 14">Cofactor biosynthesis; adenosylcobalamin biosynthesis; adenosylcobalamin from cob(II)yrinate a,c-diamide: step 6/7.</text>
</comment>
<sequence length="176" mass="19387">MTRSILITGGARSGKSRLAERRALAPCGRAIYIATAEIYEDDVEMAARIAEHRARRGDGWRDLHAPRDLGAALRASDGDLPRLVDCLTLWLTNLLLAEADWRAEVQALVQEIARQRAPVIFVSNEVGAGIVPENRLARSFRDAAGWMNQAVAEACDEVWLAVAGYPVKVKPNEHTF</sequence>
<reference evidence="18" key="1">
    <citation type="submission" date="2017-09" db="EMBL/GenBank/DDBJ databases">
        <title>Yangia sp. SAOS 153D whole genome sequencing.</title>
        <authorList>
            <person name="Verma A."/>
            <person name="Krishnamurthi S."/>
        </authorList>
    </citation>
    <scope>NUCLEOTIDE SEQUENCE [LARGE SCALE GENOMIC DNA]</scope>
    <source>
        <strain evidence="18">SAOS 153D</strain>
    </source>
</reference>
<proteinExistence type="inferred from homology"/>
<dbReference type="GO" id="GO:0005525">
    <property type="term" value="F:GTP binding"/>
    <property type="evidence" value="ECO:0007669"/>
    <property type="project" value="UniProtKB-UniRule"/>
</dbReference>
<evidence type="ECO:0000313" key="18">
    <source>
        <dbReference type="EMBL" id="PBD16568.1"/>
    </source>
</evidence>
<dbReference type="EMBL" id="NTHN02000103">
    <property type="protein sequence ID" value="MCT4373579.1"/>
    <property type="molecule type" value="Genomic_DNA"/>
</dbReference>
<dbReference type="PANTHER" id="PTHR34848:SF1">
    <property type="entry name" value="BIFUNCTIONAL ADENOSYLCOBALAMIN BIOSYNTHESIS PROTEIN COBU"/>
    <property type="match status" value="1"/>
</dbReference>
<dbReference type="GO" id="GO:0009236">
    <property type="term" value="P:cobalamin biosynthetic process"/>
    <property type="evidence" value="ECO:0007669"/>
    <property type="project" value="UniProtKB-UniRule"/>
</dbReference>
<feature type="binding site" evidence="16">
    <location>
        <begin position="53"/>
        <end position="56"/>
    </location>
    <ligand>
        <name>GTP</name>
        <dbReference type="ChEBI" id="CHEBI:37565"/>
    </ligand>
</feature>
<comment type="catalytic activity">
    <reaction evidence="2 14">
        <text>adenosylcob(III)inamide phosphate + GTP + H(+) = adenosylcob(III)inamide-GDP + diphosphate</text>
        <dbReference type="Rhea" id="RHEA:22712"/>
        <dbReference type="ChEBI" id="CHEBI:15378"/>
        <dbReference type="ChEBI" id="CHEBI:33019"/>
        <dbReference type="ChEBI" id="CHEBI:37565"/>
        <dbReference type="ChEBI" id="CHEBI:58502"/>
        <dbReference type="ChEBI" id="CHEBI:60487"/>
        <dbReference type="EC" id="2.7.7.62"/>
    </reaction>
</comment>
<evidence type="ECO:0000256" key="8">
    <source>
        <dbReference type="ARBA" id="ARBA00022573"/>
    </source>
</evidence>
<comment type="similarity">
    <text evidence="7 14">Belongs to the CobU/CobP family.</text>
</comment>
<dbReference type="EC" id="2.7.7.62" evidence="14"/>
<comment type="pathway">
    <text evidence="6 14">Cofactor biosynthesis; adenosylcobalamin biosynthesis; adenosylcobalamin from cob(II)yrinate a,c-diamide: step 5/7.</text>
</comment>
<keyword evidence="18" id="KW-0548">Nucleotidyltransferase</keyword>
<dbReference type="NCBIfam" id="NF004469">
    <property type="entry name" value="PRK05800.1"/>
    <property type="match status" value="1"/>
</dbReference>
<feature type="binding site" evidence="16">
    <location>
        <begin position="9"/>
        <end position="16"/>
    </location>
    <ligand>
        <name>GTP</name>
        <dbReference type="ChEBI" id="CHEBI:37565"/>
    </ligand>
</feature>
<evidence type="ECO:0000256" key="3">
    <source>
        <dbReference type="ARBA" id="ARBA00001522"/>
    </source>
</evidence>
<dbReference type="GO" id="GO:0043752">
    <property type="term" value="F:adenosylcobinamide kinase activity"/>
    <property type="evidence" value="ECO:0007669"/>
    <property type="project" value="UniProtKB-EC"/>
</dbReference>
<dbReference type="GO" id="GO:0005524">
    <property type="term" value="F:ATP binding"/>
    <property type="evidence" value="ECO:0007669"/>
    <property type="project" value="UniProtKB-UniRule"/>
</dbReference>
<dbReference type="InterPro" id="IPR003203">
    <property type="entry name" value="CobU/CobP"/>
</dbReference>
<evidence type="ECO:0000256" key="1">
    <source>
        <dbReference type="ARBA" id="ARBA00000312"/>
    </source>
</evidence>
<evidence type="ECO:0000256" key="14">
    <source>
        <dbReference type="PIRNR" id="PIRNR006135"/>
    </source>
</evidence>
<dbReference type="Pfam" id="PF02283">
    <property type="entry name" value="CobU"/>
    <property type="match status" value="1"/>
</dbReference>
<keyword evidence="19" id="KW-1185">Reference proteome</keyword>
<evidence type="ECO:0000256" key="15">
    <source>
        <dbReference type="PIRSR" id="PIRSR006135-1"/>
    </source>
</evidence>
<dbReference type="EMBL" id="NTHN01000638">
    <property type="protein sequence ID" value="PBD16568.1"/>
    <property type="molecule type" value="Genomic_DNA"/>
</dbReference>
<evidence type="ECO:0000256" key="12">
    <source>
        <dbReference type="ARBA" id="ARBA00022840"/>
    </source>
</evidence>
<evidence type="ECO:0000256" key="5">
    <source>
        <dbReference type="ARBA" id="ARBA00004692"/>
    </source>
</evidence>
<organism evidence="18">
    <name type="scientific">Alloyangia mangrovi</name>
    <dbReference type="NCBI Taxonomy" id="1779329"/>
    <lineage>
        <taxon>Bacteria</taxon>
        <taxon>Pseudomonadati</taxon>
        <taxon>Pseudomonadota</taxon>
        <taxon>Alphaproteobacteria</taxon>
        <taxon>Rhodobacterales</taxon>
        <taxon>Roseobacteraceae</taxon>
        <taxon>Alloyangia</taxon>
    </lineage>
</organism>
<evidence type="ECO:0000313" key="19">
    <source>
        <dbReference type="Proteomes" id="UP000217448"/>
    </source>
</evidence>
<comment type="caution">
    <text evidence="18">The sequence shown here is derived from an EMBL/GenBank/DDBJ whole genome shotgun (WGS) entry which is preliminary data.</text>
</comment>
<dbReference type="RefSeq" id="WP_095884489.1">
    <property type="nucleotide sequence ID" value="NZ_NTHN02000103.1"/>
</dbReference>